<accession>A0A2M8F949</accession>
<proteinExistence type="predicted"/>
<comment type="caution">
    <text evidence="2">The sequence shown here is derived from an EMBL/GenBank/DDBJ whole genome shotgun (WGS) entry which is preliminary data.</text>
</comment>
<protein>
    <submittedName>
        <fullName evidence="2">Uncharacterized protein</fullName>
    </submittedName>
</protein>
<gene>
    <name evidence="2" type="ORF">CO030_03860</name>
</gene>
<sequence>MLTEATEGTMSFFVQVDDERDVEMAKEVIRRENAEQAAKLRRGQNDEKPDNNDHDRTRR</sequence>
<evidence type="ECO:0000313" key="3">
    <source>
        <dbReference type="Proteomes" id="UP000231456"/>
    </source>
</evidence>
<dbReference type="AlphaFoldDB" id="A0A2M8F949"/>
<evidence type="ECO:0000313" key="2">
    <source>
        <dbReference type="EMBL" id="PJC52228.1"/>
    </source>
</evidence>
<name>A0A2M8F949_9BACT</name>
<evidence type="ECO:0000256" key="1">
    <source>
        <dbReference type="SAM" id="MobiDB-lite"/>
    </source>
</evidence>
<reference evidence="3" key="1">
    <citation type="submission" date="2017-09" db="EMBL/GenBank/DDBJ databases">
        <title>Depth-based differentiation of microbial function through sediment-hosted aquifers and enrichment of novel symbionts in the deep terrestrial subsurface.</title>
        <authorList>
            <person name="Probst A.J."/>
            <person name="Ladd B."/>
            <person name="Jarett J.K."/>
            <person name="Geller-Mcgrath D.E."/>
            <person name="Sieber C.M.K."/>
            <person name="Emerson J.B."/>
            <person name="Anantharaman K."/>
            <person name="Thomas B.C."/>
            <person name="Malmstrom R."/>
            <person name="Stieglmeier M."/>
            <person name="Klingl A."/>
            <person name="Woyke T."/>
            <person name="Ryan C.M."/>
            <person name="Banfield J.F."/>
        </authorList>
    </citation>
    <scope>NUCLEOTIDE SEQUENCE [LARGE SCALE GENOMIC DNA]</scope>
</reference>
<feature type="region of interest" description="Disordered" evidence="1">
    <location>
        <begin position="31"/>
        <end position="59"/>
    </location>
</feature>
<dbReference type="Proteomes" id="UP000231456">
    <property type="component" value="Unassembled WGS sequence"/>
</dbReference>
<organism evidence="2 3">
    <name type="scientific">Candidatus Magasanikbacteria bacterium CG_4_9_14_0_2_um_filter_42_11</name>
    <dbReference type="NCBI Taxonomy" id="1974643"/>
    <lineage>
        <taxon>Bacteria</taxon>
        <taxon>Candidatus Magasanikiibacteriota</taxon>
    </lineage>
</organism>
<dbReference type="EMBL" id="PFRH01000124">
    <property type="protein sequence ID" value="PJC52228.1"/>
    <property type="molecule type" value="Genomic_DNA"/>
</dbReference>
<feature type="compositionally biased region" description="Basic and acidic residues" evidence="1">
    <location>
        <begin position="43"/>
        <end position="59"/>
    </location>
</feature>